<evidence type="ECO:0000313" key="3">
    <source>
        <dbReference type="Proteomes" id="UP001454036"/>
    </source>
</evidence>
<evidence type="ECO:0000256" key="1">
    <source>
        <dbReference type="SAM" id="SignalP"/>
    </source>
</evidence>
<evidence type="ECO:0008006" key="4">
    <source>
        <dbReference type="Google" id="ProtNLM"/>
    </source>
</evidence>
<dbReference type="Proteomes" id="UP001454036">
    <property type="component" value="Unassembled WGS sequence"/>
</dbReference>
<keyword evidence="1" id="KW-0732">Signal</keyword>
<dbReference type="PANTHER" id="PTHR33928:SF7">
    <property type="entry name" value="POLYGALACTURONASE QRT3"/>
    <property type="match status" value="1"/>
</dbReference>
<gene>
    <name evidence="2" type="ORF">LIER_02220</name>
</gene>
<name>A0AAV3NPD3_LITER</name>
<dbReference type="AlphaFoldDB" id="A0AAV3NPD3"/>
<dbReference type="GO" id="GO:0004650">
    <property type="term" value="F:polygalacturonase activity"/>
    <property type="evidence" value="ECO:0007669"/>
    <property type="project" value="InterPro"/>
</dbReference>
<dbReference type="InterPro" id="IPR039279">
    <property type="entry name" value="QRT3-like"/>
</dbReference>
<reference evidence="2 3" key="1">
    <citation type="submission" date="2024-01" db="EMBL/GenBank/DDBJ databases">
        <title>The complete chloroplast genome sequence of Lithospermum erythrorhizon: insights into the phylogenetic relationship among Boraginaceae species and the maternal lineages of purple gromwells.</title>
        <authorList>
            <person name="Okada T."/>
            <person name="Watanabe K."/>
        </authorList>
    </citation>
    <scope>NUCLEOTIDE SEQUENCE [LARGE SCALE GENOMIC DNA]</scope>
</reference>
<dbReference type="Gene3D" id="2.160.20.10">
    <property type="entry name" value="Single-stranded right-handed beta-helix, Pectin lyase-like"/>
    <property type="match status" value="1"/>
</dbReference>
<dbReference type="InterPro" id="IPR011050">
    <property type="entry name" value="Pectin_lyase_fold/virulence"/>
</dbReference>
<dbReference type="PANTHER" id="PTHR33928">
    <property type="entry name" value="POLYGALACTURONASE QRT3"/>
    <property type="match status" value="1"/>
</dbReference>
<proteinExistence type="predicted"/>
<keyword evidence="3" id="KW-1185">Reference proteome</keyword>
<accession>A0AAV3NPD3</accession>
<dbReference type="InterPro" id="IPR012334">
    <property type="entry name" value="Pectin_lyas_fold"/>
</dbReference>
<feature type="chain" id="PRO_5043506413" description="Pectate lyase superfamily protein domain-containing protein" evidence="1">
    <location>
        <begin position="20"/>
        <end position="243"/>
    </location>
</feature>
<feature type="signal peptide" evidence="1">
    <location>
        <begin position="1"/>
        <end position="19"/>
    </location>
</feature>
<protein>
    <recommendedName>
        <fullName evidence="4">Pectate lyase superfamily protein domain-containing protein</fullName>
    </recommendedName>
</protein>
<sequence>MSFLNVLLLVFIIWQQGTPLQAPSKSRVFQVATTYGADPTGQTDSTDALLKAMSDACQSTKGGGQRMLFEGIANLGGAQINLEAGNDNAVTDVAIFSAQIGVMVSGPANMLSGLAGHTQTRIVNSYLDYTGIVAEDPVQLHISNNLFLGDAFVLLKSVNGTANGVNIVDNMFSGANKDIVQLDQTNGPFKDIQQVVVDRNNVRGTMNIKSTVAKNVQGNLAPDLNKILLFPNMVEQVQYVENI</sequence>
<evidence type="ECO:0000313" key="2">
    <source>
        <dbReference type="EMBL" id="GAA0140971.1"/>
    </source>
</evidence>
<comment type="caution">
    <text evidence="2">The sequence shown here is derived from an EMBL/GenBank/DDBJ whole genome shotgun (WGS) entry which is preliminary data.</text>
</comment>
<dbReference type="EMBL" id="BAABME010000238">
    <property type="protein sequence ID" value="GAA0140971.1"/>
    <property type="molecule type" value="Genomic_DNA"/>
</dbReference>
<organism evidence="2 3">
    <name type="scientific">Lithospermum erythrorhizon</name>
    <name type="common">Purple gromwell</name>
    <name type="synonym">Lithospermum officinale var. erythrorhizon</name>
    <dbReference type="NCBI Taxonomy" id="34254"/>
    <lineage>
        <taxon>Eukaryota</taxon>
        <taxon>Viridiplantae</taxon>
        <taxon>Streptophyta</taxon>
        <taxon>Embryophyta</taxon>
        <taxon>Tracheophyta</taxon>
        <taxon>Spermatophyta</taxon>
        <taxon>Magnoliopsida</taxon>
        <taxon>eudicotyledons</taxon>
        <taxon>Gunneridae</taxon>
        <taxon>Pentapetalae</taxon>
        <taxon>asterids</taxon>
        <taxon>lamiids</taxon>
        <taxon>Boraginales</taxon>
        <taxon>Boraginaceae</taxon>
        <taxon>Boraginoideae</taxon>
        <taxon>Lithospermeae</taxon>
        <taxon>Lithospermum</taxon>
    </lineage>
</organism>
<dbReference type="SUPFAM" id="SSF51126">
    <property type="entry name" value="Pectin lyase-like"/>
    <property type="match status" value="1"/>
</dbReference>